<dbReference type="SMART" id="SM00530">
    <property type="entry name" value="HTH_XRE"/>
    <property type="match status" value="1"/>
</dbReference>
<dbReference type="PROSITE" id="PS50943">
    <property type="entry name" value="HTH_CROC1"/>
    <property type="match status" value="1"/>
</dbReference>
<dbReference type="CDD" id="cd00093">
    <property type="entry name" value="HTH_XRE"/>
    <property type="match status" value="1"/>
</dbReference>
<keyword evidence="4" id="KW-1185">Reference proteome</keyword>
<keyword evidence="1" id="KW-0238">DNA-binding</keyword>
<dbReference type="Proteomes" id="UP001303899">
    <property type="component" value="Unassembled WGS sequence"/>
</dbReference>
<protein>
    <submittedName>
        <fullName evidence="3">Helix-turn-helix transcriptional regulator</fullName>
    </submittedName>
</protein>
<dbReference type="Pfam" id="PF01381">
    <property type="entry name" value="HTH_3"/>
    <property type="match status" value="1"/>
</dbReference>
<dbReference type="InterPro" id="IPR010982">
    <property type="entry name" value="Lambda_DNA-bd_dom_sf"/>
</dbReference>
<evidence type="ECO:0000259" key="2">
    <source>
        <dbReference type="PROSITE" id="PS50943"/>
    </source>
</evidence>
<dbReference type="PANTHER" id="PTHR46558">
    <property type="entry name" value="TRACRIPTIONAL REGULATORY PROTEIN-RELATED-RELATED"/>
    <property type="match status" value="1"/>
</dbReference>
<dbReference type="RefSeq" id="WP_323325150.1">
    <property type="nucleotide sequence ID" value="NZ_JAYGIL010000002.1"/>
</dbReference>
<feature type="domain" description="HTH cro/C1-type" evidence="2">
    <location>
        <begin position="8"/>
        <end position="62"/>
    </location>
</feature>
<evidence type="ECO:0000313" key="4">
    <source>
        <dbReference type="Proteomes" id="UP001303899"/>
    </source>
</evidence>
<comment type="caution">
    <text evidence="3">The sequence shown here is derived from an EMBL/GenBank/DDBJ whole genome shotgun (WGS) entry which is preliminary data.</text>
</comment>
<gene>
    <name evidence="3" type="ORF">VB776_01055</name>
</gene>
<dbReference type="Gene3D" id="1.10.260.40">
    <property type="entry name" value="lambda repressor-like DNA-binding domains"/>
    <property type="match status" value="1"/>
</dbReference>
<sequence length="325" mass="37357">MSIVSNNIKYLRRLNGLTQEQFSRRIGIKRSLLGAYEEARANPNLENLKTIAQVFGTSVDSLIKTDIRKIRETPGISLGQSTTGIMEQVKVPVNDAVSTFQKKEEPLPIAKIIDEYFQKEEEEQPIRNENQFVHNRVNYTIPEQNFSSFSENQHNNNNKSLNEIPHKSFEIRIPYVKRTQIKDYLANYTKTEYIKTLATFSMPFVNSEKSRAFEMGSDFPLQNSIVIGNAIDHWTNILDGKFYILITPQQGVIYRRVYNQIKVKGTLLLSSDDSSIPSFEISLKSIAEIWEVSAFMSKELPEPRISLERAKSLIEELSLELNQLK</sequence>
<accession>A0ABU5RZ43</accession>
<proteinExistence type="predicted"/>
<dbReference type="InterPro" id="IPR001387">
    <property type="entry name" value="Cro/C1-type_HTH"/>
</dbReference>
<evidence type="ECO:0000313" key="3">
    <source>
        <dbReference type="EMBL" id="MEA5401482.1"/>
    </source>
</evidence>
<reference evidence="3 4" key="1">
    <citation type="submission" date="2023-12" db="EMBL/GenBank/DDBJ databases">
        <title>Novel species of the genus Arcicella isolated from rivers.</title>
        <authorList>
            <person name="Lu H."/>
        </authorList>
    </citation>
    <scope>NUCLEOTIDE SEQUENCE [LARGE SCALE GENOMIC DNA]</scope>
    <source>
        <strain evidence="3 4">DC2W</strain>
    </source>
</reference>
<dbReference type="SUPFAM" id="SSF47413">
    <property type="entry name" value="lambda repressor-like DNA-binding domains"/>
    <property type="match status" value="1"/>
</dbReference>
<evidence type="ECO:0000256" key="1">
    <source>
        <dbReference type="ARBA" id="ARBA00023125"/>
    </source>
</evidence>
<dbReference type="EMBL" id="JAYGIL010000002">
    <property type="protein sequence ID" value="MEA5401482.1"/>
    <property type="molecule type" value="Genomic_DNA"/>
</dbReference>
<organism evidence="3 4">
    <name type="scientific">Arcicella gelida</name>
    <dbReference type="NCBI Taxonomy" id="2984195"/>
    <lineage>
        <taxon>Bacteria</taxon>
        <taxon>Pseudomonadati</taxon>
        <taxon>Bacteroidota</taxon>
        <taxon>Cytophagia</taxon>
        <taxon>Cytophagales</taxon>
        <taxon>Flectobacillaceae</taxon>
        <taxon>Arcicella</taxon>
    </lineage>
</organism>
<dbReference type="PANTHER" id="PTHR46558:SF11">
    <property type="entry name" value="HTH-TYPE TRANSCRIPTIONAL REGULATOR XRE"/>
    <property type="match status" value="1"/>
</dbReference>
<name>A0ABU5RZ43_9BACT</name>